<dbReference type="SUPFAM" id="SSF48452">
    <property type="entry name" value="TPR-like"/>
    <property type="match status" value="1"/>
</dbReference>
<evidence type="ECO:0000256" key="9">
    <source>
        <dbReference type="ARBA" id="ARBA00022782"/>
    </source>
</evidence>
<evidence type="ECO:0000259" key="13">
    <source>
        <dbReference type="Pfam" id="PF11701"/>
    </source>
</evidence>
<keyword evidence="10 12" id="KW-0802">TPR repeat</keyword>
<feature type="domain" description="UNC-45/Cro1/She4 central" evidence="13">
    <location>
        <begin position="329"/>
        <end position="484"/>
    </location>
</feature>
<dbReference type="InterPro" id="IPR016024">
    <property type="entry name" value="ARM-type_fold"/>
</dbReference>
<dbReference type="Pfam" id="PF11701">
    <property type="entry name" value="UNC45-central"/>
    <property type="match status" value="1"/>
</dbReference>
<sequence>MAEAEAVQLKEEGNRHFQRQDYKAAAKSYSQALKLTKDKALLATLYRNRAACGLKTESYVQAASDASRAIDINSSDIKALYRRCQALEHLGKLAQAFKDVQCCATLEPRNQNFQETLRRLNTSIQEELRVQFSTDLRVQKMFEILLDGNSKADKLEKAANNLIVLSREEAGAERIFQNNGVALLRQLLDTKRPELMLAAVRTLSGMCSGHRARATAILHAVRIDRICSLMAVENEELPLTVCNLLQAIIDALSGEDKREHRGKEEALVLDTKKDLKQITNHLLDMLISKKVSGQGRDQALNLLNKNVPRKDLAIHDNSRTIYVVDNGLRKILKVVGQVPDLPSCLPLTDNTRMLASILINKLYDDLRCDPERDHFRKICEEYITGKFDPQDMDKNVIAIQTVSGILQGPFDLGNQLLGLKGVMEMMVALCGSEREADQLVAVEALIHASTKLSRATFIITNGVSLLKEIYKTTKNEKIKILTLVTPDKTILYSVATTLVNCTNSYDVNEVIPELVQLAKFSKQHVPEEHPKDKKDFVDMRVKRLLKAGVISVLACMVKADNAILTDQTKELLARVFLALCDNPKDRGTIVAQGGGKALIPLALEGTDVGKVKAAHALAKIAAVSNPDIAFPGERVYEVVRPLVSLLNTQRDGLQNYEALLGLTNLSERSDKLRQKIFKEKALPDIENYMFENHDQLRQAATECMCNMVVNKEVQERFLADGNDRLKLVVLLCGEDDDKVQNAAAGALAMLTAAHKKLCFKMTQVTTQWLEILQRLCLHDRLSVQHRGLVIAYNLLAADAELAKKLVESELLEILTVVGKQEPDEKRAAVVQTARECLIKCMDYGFIKPVS</sequence>
<evidence type="ECO:0000256" key="1">
    <source>
        <dbReference type="ARBA" id="ARBA00004161"/>
    </source>
</evidence>
<evidence type="ECO:0000256" key="6">
    <source>
        <dbReference type="ARBA" id="ARBA00022490"/>
    </source>
</evidence>
<dbReference type="FunFam" id="1.25.40.10:FF:000025">
    <property type="entry name" value="Unc-45 myosin chaperone B"/>
    <property type="match status" value="1"/>
</dbReference>
<gene>
    <name evidence="15" type="primary">UNC45B</name>
</gene>
<evidence type="ECO:0000313" key="15">
    <source>
        <dbReference type="RefSeq" id="XP_024625052.1"/>
    </source>
</evidence>
<evidence type="ECO:0000256" key="2">
    <source>
        <dbReference type="ARBA" id="ARBA00004216"/>
    </source>
</evidence>
<dbReference type="FunFam" id="1.25.10.10:FF:000043">
    <property type="entry name" value="Unc-45 myosin chaperone B"/>
    <property type="match status" value="1"/>
</dbReference>
<dbReference type="PROSITE" id="PS50005">
    <property type="entry name" value="TPR"/>
    <property type="match status" value="1"/>
</dbReference>
<dbReference type="GO" id="GO:0048471">
    <property type="term" value="C:perinuclear region of cytoplasm"/>
    <property type="evidence" value="ECO:0007669"/>
    <property type="project" value="UniProtKB-SubCell"/>
</dbReference>
<feature type="repeat" description="TPR" evidence="12">
    <location>
        <begin position="6"/>
        <end position="39"/>
    </location>
</feature>
<reference evidence="15" key="1">
    <citation type="submission" date="2025-08" db="UniProtKB">
        <authorList>
            <consortium name="RefSeq"/>
        </authorList>
    </citation>
    <scope>IDENTIFICATION</scope>
    <source>
        <tissue evidence="15">Meat</tissue>
    </source>
</reference>
<protein>
    <recommendedName>
        <fullName evidence="4">Protein unc-45 homolog B</fullName>
    </recommendedName>
</protein>
<proteinExistence type="predicted"/>
<dbReference type="PANTHER" id="PTHR45994">
    <property type="entry name" value="FI21225P1"/>
    <property type="match status" value="1"/>
</dbReference>
<comment type="subcellular location">
    <subcellularLocation>
        <location evidence="1">Cytoplasm</location>
        <location evidence="1">Myofibril</location>
        <location evidence="1">Sarcomere</location>
        <location evidence="1">A band</location>
    </subcellularLocation>
    <subcellularLocation>
        <location evidence="2">Cytoplasm</location>
        <location evidence="2">Myofibril</location>
        <location evidence="2">Sarcomere</location>
        <location evidence="2">Z line</location>
    </subcellularLocation>
    <subcellularLocation>
        <location evidence="3">Cytoplasm</location>
        <location evidence="3">Perinuclear region</location>
    </subcellularLocation>
</comment>
<dbReference type="GO" id="GO:0051879">
    <property type="term" value="F:Hsp90 protein binding"/>
    <property type="evidence" value="ECO:0007669"/>
    <property type="project" value="TreeGrafter"/>
</dbReference>
<dbReference type="InterPro" id="IPR011990">
    <property type="entry name" value="TPR-like_helical_dom_sf"/>
</dbReference>
<dbReference type="GO" id="GO:0007517">
    <property type="term" value="P:muscle organ development"/>
    <property type="evidence" value="ECO:0007669"/>
    <property type="project" value="UniProtKB-KW"/>
</dbReference>
<dbReference type="PANTHER" id="PTHR45994:SF2">
    <property type="entry name" value="PROTEIN UNC-45 HOMOLOG B"/>
    <property type="match status" value="1"/>
</dbReference>
<dbReference type="GeneID" id="112416008"/>
<dbReference type="SUPFAM" id="SSF48371">
    <property type="entry name" value="ARM repeat"/>
    <property type="match status" value="2"/>
</dbReference>
<evidence type="ECO:0000256" key="8">
    <source>
        <dbReference type="ARBA" id="ARBA00022737"/>
    </source>
</evidence>
<dbReference type="InterPro" id="IPR024660">
    <property type="entry name" value="UCS_central_dom"/>
</dbReference>
<evidence type="ECO:0000256" key="7">
    <source>
        <dbReference type="ARBA" id="ARBA00022541"/>
    </source>
</evidence>
<dbReference type="AlphaFoldDB" id="A0A341DEH7"/>
<dbReference type="CTD" id="146862"/>
<dbReference type="SMART" id="SM00028">
    <property type="entry name" value="TPR"/>
    <property type="match status" value="3"/>
</dbReference>
<dbReference type="Gene3D" id="1.25.40.10">
    <property type="entry name" value="Tetratricopeptide repeat domain"/>
    <property type="match status" value="1"/>
</dbReference>
<dbReference type="InterPro" id="IPR000225">
    <property type="entry name" value="Armadillo"/>
</dbReference>
<keyword evidence="14" id="KW-1185">Reference proteome</keyword>
<evidence type="ECO:0000256" key="10">
    <source>
        <dbReference type="ARBA" id="ARBA00022803"/>
    </source>
</evidence>
<keyword evidence="5" id="KW-0217">Developmental protein</keyword>
<dbReference type="InterPro" id="IPR011989">
    <property type="entry name" value="ARM-like"/>
</dbReference>
<dbReference type="Proteomes" id="UP000252040">
    <property type="component" value="Unplaced"/>
</dbReference>
<keyword evidence="8" id="KW-0677">Repeat</keyword>
<keyword evidence="6" id="KW-0963">Cytoplasm</keyword>
<evidence type="ECO:0000256" key="5">
    <source>
        <dbReference type="ARBA" id="ARBA00022473"/>
    </source>
</evidence>
<keyword evidence="7" id="KW-0517">Myogenesis</keyword>
<name>A0A341DEH7_NEOAA</name>
<organism evidence="14 15">
    <name type="scientific">Neophocaena asiaeorientalis asiaeorientalis</name>
    <name type="common">Yangtze finless porpoise</name>
    <name type="synonym">Neophocaena phocaenoides subsp. asiaeorientalis</name>
    <dbReference type="NCBI Taxonomy" id="1706337"/>
    <lineage>
        <taxon>Eukaryota</taxon>
        <taxon>Metazoa</taxon>
        <taxon>Chordata</taxon>
        <taxon>Craniata</taxon>
        <taxon>Vertebrata</taxon>
        <taxon>Euteleostomi</taxon>
        <taxon>Mammalia</taxon>
        <taxon>Eutheria</taxon>
        <taxon>Laurasiatheria</taxon>
        <taxon>Artiodactyla</taxon>
        <taxon>Whippomorpha</taxon>
        <taxon>Cetacea</taxon>
        <taxon>Odontoceti</taxon>
        <taxon>Phocoenidae</taxon>
        <taxon>Neophocaena</taxon>
    </lineage>
</organism>
<dbReference type="GO" id="GO:0030018">
    <property type="term" value="C:Z disc"/>
    <property type="evidence" value="ECO:0007669"/>
    <property type="project" value="UniProtKB-SubCell"/>
</dbReference>
<evidence type="ECO:0000313" key="14">
    <source>
        <dbReference type="Proteomes" id="UP000252040"/>
    </source>
</evidence>
<keyword evidence="11" id="KW-0143">Chaperone</keyword>
<dbReference type="RefSeq" id="XP_024625052.1">
    <property type="nucleotide sequence ID" value="XM_024769284.1"/>
</dbReference>
<accession>A0A341DEH7</accession>
<evidence type="ECO:0000256" key="11">
    <source>
        <dbReference type="ARBA" id="ARBA00023186"/>
    </source>
</evidence>
<dbReference type="Gene3D" id="1.25.10.10">
    <property type="entry name" value="Leucine-rich Repeat Variant"/>
    <property type="match status" value="2"/>
</dbReference>
<evidence type="ECO:0000256" key="12">
    <source>
        <dbReference type="PROSITE-ProRule" id="PRU00339"/>
    </source>
</evidence>
<dbReference type="InterPro" id="IPR019734">
    <property type="entry name" value="TPR_rpt"/>
</dbReference>
<evidence type="ECO:0000256" key="3">
    <source>
        <dbReference type="ARBA" id="ARBA00004556"/>
    </source>
</evidence>
<dbReference type="GO" id="GO:0030154">
    <property type="term" value="P:cell differentiation"/>
    <property type="evidence" value="ECO:0007669"/>
    <property type="project" value="UniProtKB-KW"/>
</dbReference>
<evidence type="ECO:0000256" key="4">
    <source>
        <dbReference type="ARBA" id="ARBA00020768"/>
    </source>
</evidence>
<dbReference type="SMART" id="SM00185">
    <property type="entry name" value="ARM"/>
    <property type="match status" value="4"/>
</dbReference>
<keyword evidence="9" id="KW-0221">Differentiation</keyword>
<dbReference type="GO" id="GO:0031672">
    <property type="term" value="C:A band"/>
    <property type="evidence" value="ECO:0007669"/>
    <property type="project" value="UniProtKB-SubCell"/>
</dbReference>